<gene>
    <name evidence="1" type="ORF">NMU02_01880</name>
</gene>
<organism evidence="1 2">
    <name type="scientific">Coprobacter tertius</name>
    <dbReference type="NCBI Taxonomy" id="2944915"/>
    <lineage>
        <taxon>Bacteria</taxon>
        <taxon>Pseudomonadati</taxon>
        <taxon>Bacteroidota</taxon>
        <taxon>Bacteroidia</taxon>
        <taxon>Bacteroidales</taxon>
        <taxon>Barnesiellaceae</taxon>
        <taxon>Coprobacter</taxon>
    </lineage>
</organism>
<dbReference type="RefSeq" id="WP_255025426.1">
    <property type="nucleotide sequence ID" value="NZ_JANDHW010000001.1"/>
</dbReference>
<comment type="caution">
    <text evidence="1">The sequence shown here is derived from an EMBL/GenBank/DDBJ whole genome shotgun (WGS) entry which is preliminary data.</text>
</comment>
<dbReference type="PROSITE" id="PS51257">
    <property type="entry name" value="PROKAR_LIPOPROTEIN"/>
    <property type="match status" value="1"/>
</dbReference>
<proteinExistence type="predicted"/>
<evidence type="ECO:0000313" key="2">
    <source>
        <dbReference type="Proteomes" id="UP001205603"/>
    </source>
</evidence>
<reference evidence="1 2" key="1">
    <citation type="submission" date="2022-07" db="EMBL/GenBank/DDBJ databases">
        <title>Fecal culturing of patients with breast cancer.</title>
        <authorList>
            <person name="Teng N.M.Y."/>
            <person name="Kiu R."/>
            <person name="Evans R."/>
            <person name="Baker D.J."/>
            <person name="Zenner C."/>
            <person name="Robinson S.D."/>
            <person name="Hall L.J."/>
        </authorList>
    </citation>
    <scope>NUCLEOTIDE SEQUENCE [LARGE SCALE GENOMIC DNA]</scope>
    <source>
        <strain evidence="1 2">LH1063</strain>
    </source>
</reference>
<dbReference type="InterPro" id="IPR025345">
    <property type="entry name" value="DUF4249"/>
</dbReference>
<name>A0ABT1MG52_9BACT</name>
<dbReference type="Pfam" id="PF14054">
    <property type="entry name" value="DUF4249"/>
    <property type="match status" value="1"/>
</dbReference>
<keyword evidence="2" id="KW-1185">Reference proteome</keyword>
<protein>
    <submittedName>
        <fullName evidence="1">DUF4249 domain-containing protein</fullName>
    </submittedName>
</protein>
<sequence>MKRKIIILSAFIISLSFYSCEINLGDYLEGINEPPKLVLISFIEPGKNIKAELSSSYPAPNILKDDNVAGAIVNVYVNDVYSGTAEKIDTGDPIFVSDIHVNYGDRIKLTAEAPGYTPVTGISRIPAEIPVIKIDTITYYKASEERLQFKIHIPDNGDGTKYYRIILKGEVALAGYTNYTETYPIDEDFSKEPVFDENRHFNEINENDKDGVDSNKYSIFSNRSFIGKGYTVTVNCKKVYPFTDVNGDRWLPRITAMVMQLTPEAYLYLQSMNANSENSDDLVEPVQIYSNIENGIGIIGGYVSRSTTFKISPL</sequence>
<evidence type="ECO:0000313" key="1">
    <source>
        <dbReference type="EMBL" id="MCP9610841.1"/>
    </source>
</evidence>
<accession>A0ABT1MG52</accession>
<dbReference type="Proteomes" id="UP001205603">
    <property type="component" value="Unassembled WGS sequence"/>
</dbReference>
<dbReference type="EMBL" id="JANDHW010000001">
    <property type="protein sequence ID" value="MCP9610841.1"/>
    <property type="molecule type" value="Genomic_DNA"/>
</dbReference>